<dbReference type="AlphaFoldDB" id="A0A1F6UMX9"/>
<comment type="caution">
    <text evidence="2">The sequence shown here is derived from an EMBL/GenBank/DDBJ whole genome shotgun (WGS) entry which is preliminary data.</text>
</comment>
<dbReference type="InterPro" id="IPR004045">
    <property type="entry name" value="Glutathione_S-Trfase_N"/>
</dbReference>
<sequence>MSNITLIIGNKNYSSWSLRPWLLLKQAGIAFTEIRIPLHTPGTRAEILKHSPAGKVPVLHDGDITLWESLAICEYLAEKHPRLNLWPTDAAARAHARVIASEMHAGFAPLRQHMNMNCRKRLPGRGRTPEVLKDIERICAMWNDSRARFGDGGDFLFGRFSIADAMFAPVVLRFVTYAVDLDPVSAAYVQAIVALPAMQQWLAEAAVETEGIAEYEHGT</sequence>
<dbReference type="SUPFAM" id="SSF52833">
    <property type="entry name" value="Thioredoxin-like"/>
    <property type="match status" value="1"/>
</dbReference>
<dbReference type="SFLD" id="SFLDS00019">
    <property type="entry name" value="Glutathione_Transferase_(cytos"/>
    <property type="match status" value="1"/>
</dbReference>
<evidence type="ECO:0000313" key="3">
    <source>
        <dbReference type="Proteomes" id="UP000177950"/>
    </source>
</evidence>
<accession>A0A1F6UMX9</accession>
<name>A0A1F6UMX9_9PROT</name>
<dbReference type="EMBL" id="MFSV01000053">
    <property type="protein sequence ID" value="OGI58735.1"/>
    <property type="molecule type" value="Genomic_DNA"/>
</dbReference>
<keyword evidence="2" id="KW-0808">Transferase</keyword>
<dbReference type="Pfam" id="PF13410">
    <property type="entry name" value="GST_C_2"/>
    <property type="match status" value="1"/>
</dbReference>
<evidence type="ECO:0000313" key="2">
    <source>
        <dbReference type="EMBL" id="OGI58735.1"/>
    </source>
</evidence>
<evidence type="ECO:0000259" key="1">
    <source>
        <dbReference type="PROSITE" id="PS50404"/>
    </source>
</evidence>
<dbReference type="Proteomes" id="UP000177950">
    <property type="component" value="Unassembled WGS sequence"/>
</dbReference>
<protein>
    <submittedName>
        <fullName evidence="2">Glutathione S-transferase</fullName>
    </submittedName>
</protein>
<dbReference type="Gene3D" id="3.40.30.10">
    <property type="entry name" value="Glutaredoxin"/>
    <property type="match status" value="1"/>
</dbReference>
<dbReference type="PANTHER" id="PTHR42673:SF4">
    <property type="entry name" value="MALEYLACETOACETATE ISOMERASE"/>
    <property type="match status" value="1"/>
</dbReference>
<gene>
    <name evidence="2" type="ORF">A2V58_03165</name>
</gene>
<dbReference type="FunFam" id="3.40.30.10:FF:000206">
    <property type="entry name" value="Probable glutathione S-transferase"/>
    <property type="match status" value="1"/>
</dbReference>
<dbReference type="PANTHER" id="PTHR42673">
    <property type="entry name" value="MALEYLACETOACETATE ISOMERASE"/>
    <property type="match status" value="1"/>
</dbReference>
<dbReference type="CDD" id="cd03043">
    <property type="entry name" value="GST_N_1"/>
    <property type="match status" value="1"/>
</dbReference>
<dbReference type="Gene3D" id="1.20.1050.10">
    <property type="match status" value="1"/>
</dbReference>
<feature type="domain" description="GST N-terminal" evidence="1">
    <location>
        <begin position="4"/>
        <end position="84"/>
    </location>
</feature>
<reference evidence="2 3" key="1">
    <citation type="journal article" date="2016" name="Nat. Commun.">
        <title>Thousands of microbial genomes shed light on interconnected biogeochemical processes in an aquifer system.</title>
        <authorList>
            <person name="Anantharaman K."/>
            <person name="Brown C.T."/>
            <person name="Hug L.A."/>
            <person name="Sharon I."/>
            <person name="Castelle C.J."/>
            <person name="Probst A.J."/>
            <person name="Thomas B.C."/>
            <person name="Singh A."/>
            <person name="Wilkins M.J."/>
            <person name="Karaoz U."/>
            <person name="Brodie E.L."/>
            <person name="Williams K.H."/>
            <person name="Hubbard S.S."/>
            <person name="Banfield J.F."/>
        </authorList>
    </citation>
    <scope>NUCLEOTIDE SEQUENCE [LARGE SCALE GENOMIC DNA]</scope>
</reference>
<dbReference type="CDD" id="cd03194">
    <property type="entry name" value="GST_C_3"/>
    <property type="match status" value="1"/>
</dbReference>
<dbReference type="GO" id="GO:0006749">
    <property type="term" value="P:glutathione metabolic process"/>
    <property type="evidence" value="ECO:0007669"/>
    <property type="project" value="TreeGrafter"/>
</dbReference>
<dbReference type="SFLD" id="SFLDG00358">
    <property type="entry name" value="Main_(cytGST)"/>
    <property type="match status" value="1"/>
</dbReference>
<dbReference type="InterPro" id="IPR036249">
    <property type="entry name" value="Thioredoxin-like_sf"/>
</dbReference>
<dbReference type="SUPFAM" id="SSF47616">
    <property type="entry name" value="GST C-terminal domain-like"/>
    <property type="match status" value="1"/>
</dbReference>
<dbReference type="InterPro" id="IPR040079">
    <property type="entry name" value="Glutathione_S-Trfase"/>
</dbReference>
<dbReference type="GO" id="GO:0006559">
    <property type="term" value="P:L-phenylalanine catabolic process"/>
    <property type="evidence" value="ECO:0007669"/>
    <property type="project" value="TreeGrafter"/>
</dbReference>
<organism evidence="2 3">
    <name type="scientific">Candidatus Muproteobacteria bacterium RBG_19FT_COMBO_61_10</name>
    <dbReference type="NCBI Taxonomy" id="1817761"/>
    <lineage>
        <taxon>Bacteria</taxon>
        <taxon>Pseudomonadati</taxon>
        <taxon>Pseudomonadota</taxon>
        <taxon>Candidatus Muproteobacteria</taxon>
    </lineage>
</organism>
<dbReference type="GO" id="GO:0004364">
    <property type="term" value="F:glutathione transferase activity"/>
    <property type="evidence" value="ECO:0007669"/>
    <property type="project" value="TreeGrafter"/>
</dbReference>
<dbReference type="GO" id="GO:0016034">
    <property type="term" value="F:maleylacetoacetate isomerase activity"/>
    <property type="evidence" value="ECO:0007669"/>
    <property type="project" value="TreeGrafter"/>
</dbReference>
<proteinExistence type="predicted"/>
<dbReference type="Pfam" id="PF13409">
    <property type="entry name" value="GST_N_2"/>
    <property type="match status" value="1"/>
</dbReference>
<dbReference type="PROSITE" id="PS50404">
    <property type="entry name" value="GST_NTER"/>
    <property type="match status" value="1"/>
</dbReference>
<dbReference type="InterPro" id="IPR036282">
    <property type="entry name" value="Glutathione-S-Trfase_C_sf"/>
</dbReference>